<dbReference type="PANTHER" id="PTHR42866">
    <property type="entry name" value="3-DEOXY-MANNO-OCTULOSONATE CYTIDYLYLTRANSFERASE"/>
    <property type="match status" value="1"/>
</dbReference>
<dbReference type="GO" id="GO:0008690">
    <property type="term" value="F:3-deoxy-manno-octulosonate cytidylyltransferase activity"/>
    <property type="evidence" value="ECO:0007669"/>
    <property type="project" value="InterPro"/>
</dbReference>
<dbReference type="CDD" id="cd02517">
    <property type="entry name" value="CMP-KDO-Synthetase"/>
    <property type="match status" value="1"/>
</dbReference>
<reference evidence="3 4" key="1">
    <citation type="journal article" date="2017" name="BMC Genomics">
        <title>Genomic analysis of methanogenic archaea reveals a shift towards energy conservation.</title>
        <authorList>
            <person name="Gilmore S.P."/>
            <person name="Henske J.K."/>
            <person name="Sexton J.A."/>
            <person name="Solomon K.V."/>
            <person name="Seppala S."/>
            <person name="Yoo J.I."/>
            <person name="Huyett L.M."/>
            <person name="Pressman A."/>
            <person name="Cogan J.Z."/>
            <person name="Kivenson V."/>
            <person name="Peng X."/>
            <person name="Tan Y."/>
            <person name="Valentine D.L."/>
            <person name="O'Malley M.A."/>
        </authorList>
    </citation>
    <scope>NUCLEOTIDE SEQUENCE [LARGE SCALE GENOMIC DNA]</scope>
    <source>
        <strain evidence="3 4">XII</strain>
    </source>
</reference>
<dbReference type="InterPro" id="IPR004528">
    <property type="entry name" value="KdsB"/>
</dbReference>
<dbReference type="Pfam" id="PF02348">
    <property type="entry name" value="CTP_transf_3"/>
    <property type="match status" value="1"/>
</dbReference>
<proteinExistence type="predicted"/>
<evidence type="ECO:0000313" key="3">
    <source>
        <dbReference type="EMBL" id="PAV09381.1"/>
    </source>
</evidence>
<evidence type="ECO:0000313" key="4">
    <source>
        <dbReference type="Proteomes" id="UP000243820"/>
    </source>
</evidence>
<dbReference type="Gene3D" id="3.90.550.10">
    <property type="entry name" value="Spore Coat Polysaccharide Biosynthesis Protein SpsA, Chain A"/>
    <property type="match status" value="1"/>
</dbReference>
<organism evidence="3 4">
    <name type="scientific">Methanocorpusculum parvum</name>
    <dbReference type="NCBI Taxonomy" id="2193"/>
    <lineage>
        <taxon>Archaea</taxon>
        <taxon>Methanobacteriati</taxon>
        <taxon>Methanobacteriota</taxon>
        <taxon>Stenosarchaea group</taxon>
        <taxon>Methanomicrobia</taxon>
        <taxon>Methanomicrobiales</taxon>
        <taxon>Methanocorpusculaceae</taxon>
        <taxon>Methanocorpusculum</taxon>
    </lineage>
</organism>
<dbReference type="Proteomes" id="UP000243820">
    <property type="component" value="Unassembled WGS sequence"/>
</dbReference>
<dbReference type="NCBIfam" id="NF003952">
    <property type="entry name" value="PRK05450.1-5"/>
    <property type="match status" value="1"/>
</dbReference>
<name>A0AAX0Q903_9EURY</name>
<dbReference type="InterPro" id="IPR029044">
    <property type="entry name" value="Nucleotide-diphossugar_trans"/>
</dbReference>
<protein>
    <recommendedName>
        <fullName evidence="5">3-deoxy-manno-octulosonate cytidylyltransferase</fullName>
    </recommendedName>
</protein>
<evidence type="ECO:0000256" key="2">
    <source>
        <dbReference type="ARBA" id="ARBA00022695"/>
    </source>
</evidence>
<dbReference type="InterPro" id="IPR003329">
    <property type="entry name" value="Cytidylyl_trans"/>
</dbReference>
<keyword evidence="4" id="KW-1185">Reference proteome</keyword>
<dbReference type="EMBL" id="LMVO01000013">
    <property type="protein sequence ID" value="PAV09381.1"/>
    <property type="molecule type" value="Genomic_DNA"/>
</dbReference>
<keyword evidence="2" id="KW-0548">Nucleotidyltransferase</keyword>
<gene>
    <name evidence="3" type="ORF">ASJ83_07865</name>
</gene>
<dbReference type="RefSeq" id="WP_095642114.1">
    <property type="nucleotide sequence ID" value="NZ_LMVO01000013.1"/>
</dbReference>
<evidence type="ECO:0008006" key="5">
    <source>
        <dbReference type="Google" id="ProtNLM"/>
    </source>
</evidence>
<dbReference type="GO" id="GO:0005829">
    <property type="term" value="C:cytosol"/>
    <property type="evidence" value="ECO:0007669"/>
    <property type="project" value="TreeGrafter"/>
</dbReference>
<sequence length="242" mass="27811">MKLIGVIPARYNSSRFPGKPLTDICGKPMIWWVYQQAKLVTELDEIYVATEEQKVVDVCKKYSMKVMLTSAEHPTGTDRVGEVAENTDGDYYVVIFGDEPLIQADNIRKLINMMIDNPNADAGMLATRFKDPVDVVNNTTVKLALNDNGELIFMSRSPIPYPKNVLNYDYHKHVGVYIFTREALLFYHSTPRGRLELIEDNELIRLLEHHMIIKTLLIETDAMSVDTEKDKQRIVDYLKKQQ</sequence>
<keyword evidence="1" id="KW-0808">Transferase</keyword>
<dbReference type="SUPFAM" id="SSF53448">
    <property type="entry name" value="Nucleotide-diphospho-sugar transferases"/>
    <property type="match status" value="1"/>
</dbReference>
<evidence type="ECO:0000256" key="1">
    <source>
        <dbReference type="ARBA" id="ARBA00022679"/>
    </source>
</evidence>
<accession>A0AAX0Q903</accession>
<comment type="caution">
    <text evidence="3">The sequence shown here is derived from an EMBL/GenBank/DDBJ whole genome shotgun (WGS) entry which is preliminary data.</text>
</comment>
<dbReference type="PANTHER" id="PTHR42866:SF2">
    <property type="entry name" value="3-DEOXY-MANNO-OCTULOSONATE CYTIDYLYLTRANSFERASE, MITOCHONDRIAL"/>
    <property type="match status" value="1"/>
</dbReference>
<dbReference type="AlphaFoldDB" id="A0AAX0Q903"/>